<dbReference type="InParanoid" id="A0A0D2AQ07"/>
<dbReference type="RefSeq" id="XP_016218439.1">
    <property type="nucleotide sequence ID" value="XM_016353286.1"/>
</dbReference>
<keyword evidence="2" id="KW-1185">Reference proteome</keyword>
<dbReference type="EMBL" id="KN847530">
    <property type="protein sequence ID" value="KIW08570.1"/>
    <property type="molecule type" value="Genomic_DNA"/>
</dbReference>
<dbReference type="InterPro" id="IPR021858">
    <property type="entry name" value="Fun_TF"/>
</dbReference>
<dbReference type="InterPro" id="IPR053178">
    <property type="entry name" value="Osmoadaptation_assoc"/>
</dbReference>
<dbReference type="PANTHER" id="PTHR38111">
    <property type="entry name" value="ZN(2)-C6 FUNGAL-TYPE DOMAIN-CONTAINING PROTEIN-RELATED"/>
    <property type="match status" value="1"/>
</dbReference>
<reference evidence="1 2" key="1">
    <citation type="submission" date="2015-01" db="EMBL/GenBank/DDBJ databases">
        <title>The Genome Sequence of Ochroconis gallopava CBS43764.</title>
        <authorList>
            <consortium name="The Broad Institute Genomics Platform"/>
            <person name="Cuomo C."/>
            <person name="de Hoog S."/>
            <person name="Gorbushina A."/>
            <person name="Stielow B."/>
            <person name="Teixiera M."/>
            <person name="Abouelleil A."/>
            <person name="Chapman S.B."/>
            <person name="Priest M."/>
            <person name="Young S.K."/>
            <person name="Wortman J."/>
            <person name="Nusbaum C."/>
            <person name="Birren B."/>
        </authorList>
    </citation>
    <scope>NUCLEOTIDE SEQUENCE [LARGE SCALE GENOMIC DNA]</scope>
    <source>
        <strain evidence="1 2">CBS 43764</strain>
    </source>
</reference>
<dbReference type="AlphaFoldDB" id="A0A0D2AQ07"/>
<dbReference type="OrthoDB" id="5126878at2759"/>
<dbReference type="HOGENOM" id="CLU_027366_1_0_1"/>
<evidence type="ECO:0000313" key="1">
    <source>
        <dbReference type="EMBL" id="KIW08570.1"/>
    </source>
</evidence>
<dbReference type="Proteomes" id="UP000053259">
    <property type="component" value="Unassembled WGS sequence"/>
</dbReference>
<name>A0A0D2AQ07_9PEZI</name>
<accession>A0A0D2AQ07</accession>
<dbReference type="GeneID" id="27308508"/>
<dbReference type="Pfam" id="PF11951">
    <property type="entry name" value="Fungal_trans_2"/>
    <property type="match status" value="1"/>
</dbReference>
<protein>
    <submittedName>
        <fullName evidence="1">Uncharacterized protein</fullName>
    </submittedName>
</protein>
<dbReference type="PANTHER" id="PTHR38111:SF6">
    <property type="entry name" value="FINGER DOMAIN PROTEIN, PUTATIVE (AFU_ORTHOLOGUE AFUA_8G01940)-RELATED"/>
    <property type="match status" value="1"/>
</dbReference>
<dbReference type="VEuPathDB" id="FungiDB:PV09_00535"/>
<gene>
    <name evidence="1" type="ORF">PV09_00535</name>
</gene>
<evidence type="ECO:0000313" key="2">
    <source>
        <dbReference type="Proteomes" id="UP000053259"/>
    </source>
</evidence>
<dbReference type="STRING" id="253628.A0A0D2AQ07"/>
<proteinExistence type="predicted"/>
<sequence>MVHSPAQTGYYQARSKYQFDLLDLCMFTNVHMGRAAATVLHNSRLKLKEWLRAREPSFLDFIPLLYPTSSLLRHAVDCVLARGRKLLCPDTQVADATIYAQYGMALQGLRQALHDKSRVLDADVLCSMEIMQLFEVLDFRESGSWTRHTSGISNLIAMRGPKMYRTTLERALLFSQLDTVFGEAMLQNKDCFLGDAEWQQTLREIMETDSPIVPPLLVGIWAMQARLPRLIRQTSELVLSGSCDTESAAIVNINLRRFREMSLRWRTWALRCANRFGQDSSKLPENLAIAYAGDIIANRALVALGPLHLKAASLEAETLELREKIVRTARQLQESAARGDALIARTLQVATMAEACHKDFSKAMNGDPGYVDENTGYVAPKVWQHFNGLMGRKVIPGHLDRETLLRELRQTGCWVSTTKQPEHYLDGTLWNNSISQIVDPVTLA</sequence>
<organism evidence="1 2">
    <name type="scientific">Verruconis gallopava</name>
    <dbReference type="NCBI Taxonomy" id="253628"/>
    <lineage>
        <taxon>Eukaryota</taxon>
        <taxon>Fungi</taxon>
        <taxon>Dikarya</taxon>
        <taxon>Ascomycota</taxon>
        <taxon>Pezizomycotina</taxon>
        <taxon>Dothideomycetes</taxon>
        <taxon>Pleosporomycetidae</taxon>
        <taxon>Venturiales</taxon>
        <taxon>Sympoventuriaceae</taxon>
        <taxon>Verruconis</taxon>
    </lineage>
</organism>